<dbReference type="Proteomes" id="UP001348369">
    <property type="component" value="Chromosome"/>
</dbReference>
<evidence type="ECO:0000313" key="2">
    <source>
        <dbReference type="Proteomes" id="UP001348369"/>
    </source>
</evidence>
<evidence type="ECO:0000313" key="1">
    <source>
        <dbReference type="EMBL" id="WSC01624.1"/>
    </source>
</evidence>
<gene>
    <name evidence="1" type="ORF">OG835_34540</name>
</gene>
<sequence>MATADQRDTQGLHAMKDEVGTLRDRFQEVVRRDVRSLLAGSASWSA</sequence>
<protein>
    <submittedName>
        <fullName evidence="1">Uncharacterized protein</fullName>
    </submittedName>
</protein>
<proteinExistence type="predicted"/>
<accession>A0ACD4ZTW0</accession>
<dbReference type="EMBL" id="CP109109">
    <property type="protein sequence ID" value="WSC01624.1"/>
    <property type="molecule type" value="Genomic_DNA"/>
</dbReference>
<reference evidence="1" key="1">
    <citation type="submission" date="2022-10" db="EMBL/GenBank/DDBJ databases">
        <title>The complete genomes of actinobacterial strains from the NBC collection.</title>
        <authorList>
            <person name="Joergensen T.S."/>
            <person name="Alvarez Arevalo M."/>
            <person name="Sterndorff E.B."/>
            <person name="Faurdal D."/>
            <person name="Vuksanovic O."/>
            <person name="Mourched A.-S."/>
            <person name="Charusanti P."/>
            <person name="Shaw S."/>
            <person name="Blin K."/>
            <person name="Weber T."/>
        </authorList>
    </citation>
    <scope>NUCLEOTIDE SEQUENCE</scope>
    <source>
        <strain evidence="1">NBC 01771</strain>
    </source>
</reference>
<keyword evidence="2" id="KW-1185">Reference proteome</keyword>
<name>A0ACD4ZTW0_9ACTN</name>
<organism evidence="1 2">
    <name type="scientific">Streptomyces scopuliridis</name>
    <dbReference type="NCBI Taxonomy" id="452529"/>
    <lineage>
        <taxon>Bacteria</taxon>
        <taxon>Bacillati</taxon>
        <taxon>Actinomycetota</taxon>
        <taxon>Actinomycetes</taxon>
        <taxon>Kitasatosporales</taxon>
        <taxon>Streptomycetaceae</taxon>
        <taxon>Streptomyces</taxon>
    </lineage>
</organism>